<evidence type="ECO:0000256" key="1">
    <source>
        <dbReference type="ARBA" id="ARBA00022603"/>
    </source>
</evidence>
<evidence type="ECO:0000256" key="3">
    <source>
        <dbReference type="ARBA" id="ARBA00022691"/>
    </source>
</evidence>
<dbReference type="InterPro" id="IPR050390">
    <property type="entry name" value="C5-Methyltransferase"/>
</dbReference>
<dbReference type="GO" id="GO:0009307">
    <property type="term" value="P:DNA restriction-modification system"/>
    <property type="evidence" value="ECO:0007669"/>
    <property type="project" value="UniProtKB-KW"/>
</dbReference>
<comment type="catalytic activity">
    <reaction evidence="7">
        <text>a 2'-deoxycytidine in DNA + S-adenosyl-L-methionine = a 5-methyl-2'-deoxycytidine in DNA + S-adenosyl-L-homocysteine + H(+)</text>
        <dbReference type="Rhea" id="RHEA:13681"/>
        <dbReference type="Rhea" id="RHEA-COMP:11369"/>
        <dbReference type="Rhea" id="RHEA-COMP:11370"/>
        <dbReference type="ChEBI" id="CHEBI:15378"/>
        <dbReference type="ChEBI" id="CHEBI:57856"/>
        <dbReference type="ChEBI" id="CHEBI:59789"/>
        <dbReference type="ChEBI" id="CHEBI:85452"/>
        <dbReference type="ChEBI" id="CHEBI:85454"/>
        <dbReference type="EC" id="2.1.1.37"/>
    </reaction>
</comment>
<keyword evidence="2 5" id="KW-0808">Transferase</keyword>
<feature type="active site" evidence="5">
    <location>
        <position position="72"/>
    </location>
</feature>
<reference evidence="9" key="1">
    <citation type="submission" date="2017-09" db="EMBL/GenBank/DDBJ databases">
        <title>Depth-based differentiation of microbial function through sediment-hosted aquifers and enrichment of novel symbionts in the deep terrestrial subsurface.</title>
        <authorList>
            <person name="Probst A.J."/>
            <person name="Ladd B."/>
            <person name="Jarett J.K."/>
            <person name="Geller-Mcgrath D.E."/>
            <person name="Sieber C.M.K."/>
            <person name="Emerson J.B."/>
            <person name="Anantharaman K."/>
            <person name="Thomas B.C."/>
            <person name="Malmstrom R."/>
            <person name="Stieglmeier M."/>
            <person name="Klingl A."/>
            <person name="Woyke T."/>
            <person name="Ryan C.M."/>
            <person name="Banfield J.F."/>
        </authorList>
    </citation>
    <scope>NUCLEOTIDE SEQUENCE [LARGE SCALE GENOMIC DNA]</scope>
</reference>
<dbReference type="GO" id="GO:0003886">
    <property type="term" value="F:DNA (cytosine-5-)-methyltransferase activity"/>
    <property type="evidence" value="ECO:0007669"/>
    <property type="project" value="UniProtKB-EC"/>
</dbReference>
<dbReference type="Gene3D" id="3.40.50.150">
    <property type="entry name" value="Vaccinia Virus protein VP39"/>
    <property type="match status" value="1"/>
</dbReference>
<evidence type="ECO:0000256" key="5">
    <source>
        <dbReference type="PROSITE-ProRule" id="PRU01016"/>
    </source>
</evidence>
<dbReference type="Pfam" id="PF00145">
    <property type="entry name" value="DNA_methylase"/>
    <property type="match status" value="1"/>
</dbReference>
<dbReference type="CDD" id="cd00315">
    <property type="entry name" value="Cyt_C5_DNA_methylase"/>
    <property type="match status" value="1"/>
</dbReference>
<keyword evidence="1 5" id="KW-0489">Methyltransferase</keyword>
<dbReference type="AlphaFoldDB" id="A0A2M6YT05"/>
<protein>
    <recommendedName>
        <fullName evidence="7">Cytosine-specific methyltransferase</fullName>
        <ecNumber evidence="7">2.1.1.37</ecNumber>
    </recommendedName>
</protein>
<dbReference type="PANTHER" id="PTHR10629:SF52">
    <property type="entry name" value="DNA (CYTOSINE-5)-METHYLTRANSFERASE 1"/>
    <property type="match status" value="1"/>
</dbReference>
<evidence type="ECO:0000313" key="8">
    <source>
        <dbReference type="EMBL" id="PIU36648.1"/>
    </source>
</evidence>
<dbReference type="EMBL" id="PEWY01000136">
    <property type="protein sequence ID" value="PIU36648.1"/>
    <property type="molecule type" value="Genomic_DNA"/>
</dbReference>
<organism evidence="8 9">
    <name type="scientific">Candidatus Roizmanbacteria bacterium CG07_land_8_20_14_0_80_34_15</name>
    <dbReference type="NCBI Taxonomy" id="1974849"/>
    <lineage>
        <taxon>Bacteria</taxon>
        <taxon>Candidatus Roizmaniibacteriota</taxon>
    </lineage>
</organism>
<sequence length="328" mass="37240">MKVASLFSGAGGLDLGFKKAGFDIIWANEFDSTIWETFEKNFPETKLDKRSIVNVPTSDVPFADGIIGGPPCQSWSEAGAGRGINDSRGQLFYEYIRILRYKQPSFFLAENVSGILHPKHKVAFENILKQFEDVGYTISYKLLNANDYGVPQDRLRVIIVGYHKKKVGFSFEFPNPLPHKPILKGAIFDLRIAKQAKALNKTNGNDLKIPNHEYMNGGFSSIYMSRNRVRSWNEPSFTIQAGGRHAPIHPQAPKMKFISQNVRIFVPGKEYLYRRLSVRECARIQTFPDDFIFYYSDVADGYKMIGNAVPVTFSYNIAKKIVIDFLKI</sequence>
<dbReference type="PRINTS" id="PR00105">
    <property type="entry name" value="C5METTRFRASE"/>
</dbReference>
<dbReference type="SUPFAM" id="SSF53335">
    <property type="entry name" value="S-adenosyl-L-methionine-dependent methyltransferases"/>
    <property type="match status" value="1"/>
</dbReference>
<dbReference type="InterPro" id="IPR029063">
    <property type="entry name" value="SAM-dependent_MTases_sf"/>
</dbReference>
<comment type="caution">
    <text evidence="8">The sequence shown here is derived from an EMBL/GenBank/DDBJ whole genome shotgun (WGS) entry which is preliminary data.</text>
</comment>
<dbReference type="NCBIfam" id="TIGR00675">
    <property type="entry name" value="dcm"/>
    <property type="match status" value="1"/>
</dbReference>
<dbReference type="InterPro" id="IPR001525">
    <property type="entry name" value="C5_MeTfrase"/>
</dbReference>
<dbReference type="PANTHER" id="PTHR10629">
    <property type="entry name" value="CYTOSINE-SPECIFIC METHYLTRANSFERASE"/>
    <property type="match status" value="1"/>
</dbReference>
<dbReference type="Proteomes" id="UP000230184">
    <property type="component" value="Unassembled WGS sequence"/>
</dbReference>
<evidence type="ECO:0000256" key="7">
    <source>
        <dbReference type="RuleBase" id="RU000417"/>
    </source>
</evidence>
<evidence type="ECO:0000256" key="2">
    <source>
        <dbReference type="ARBA" id="ARBA00022679"/>
    </source>
</evidence>
<keyword evidence="4" id="KW-0680">Restriction system</keyword>
<dbReference type="EC" id="2.1.1.37" evidence="7"/>
<keyword evidence="3 5" id="KW-0949">S-adenosyl-L-methionine</keyword>
<proteinExistence type="inferred from homology"/>
<comment type="similarity">
    <text evidence="5 6">Belongs to the class I-like SAM-binding methyltransferase superfamily. C5-methyltransferase family.</text>
</comment>
<dbReference type="GO" id="GO:0044027">
    <property type="term" value="P:negative regulation of gene expression via chromosomal CpG island methylation"/>
    <property type="evidence" value="ECO:0007669"/>
    <property type="project" value="TreeGrafter"/>
</dbReference>
<name>A0A2M6YT05_9BACT</name>
<dbReference type="PROSITE" id="PS51679">
    <property type="entry name" value="SAM_MT_C5"/>
    <property type="match status" value="1"/>
</dbReference>
<evidence type="ECO:0000256" key="6">
    <source>
        <dbReference type="RuleBase" id="RU000416"/>
    </source>
</evidence>
<dbReference type="PROSITE" id="PS00094">
    <property type="entry name" value="C5_MTASE_1"/>
    <property type="match status" value="1"/>
</dbReference>
<evidence type="ECO:0000313" key="9">
    <source>
        <dbReference type="Proteomes" id="UP000230184"/>
    </source>
</evidence>
<dbReference type="GO" id="GO:0032259">
    <property type="term" value="P:methylation"/>
    <property type="evidence" value="ECO:0007669"/>
    <property type="project" value="UniProtKB-KW"/>
</dbReference>
<dbReference type="Gene3D" id="3.90.120.10">
    <property type="entry name" value="DNA Methylase, subunit A, domain 2"/>
    <property type="match status" value="1"/>
</dbReference>
<evidence type="ECO:0000256" key="4">
    <source>
        <dbReference type="ARBA" id="ARBA00022747"/>
    </source>
</evidence>
<dbReference type="InterPro" id="IPR018117">
    <property type="entry name" value="C5_DNA_meth_AS"/>
</dbReference>
<gene>
    <name evidence="8" type="ORF">COT02_04885</name>
</gene>
<accession>A0A2M6YT05</accession>
<dbReference type="GO" id="GO:0003677">
    <property type="term" value="F:DNA binding"/>
    <property type="evidence" value="ECO:0007669"/>
    <property type="project" value="TreeGrafter"/>
</dbReference>